<dbReference type="InterPro" id="IPR003439">
    <property type="entry name" value="ABC_transporter-like_ATP-bd"/>
</dbReference>
<dbReference type="EMBL" id="JAHQCW010000049">
    <property type="protein sequence ID" value="MBU9739091.1"/>
    <property type="molecule type" value="Genomic_DNA"/>
</dbReference>
<evidence type="ECO:0000259" key="10">
    <source>
        <dbReference type="PROSITE" id="PS50893"/>
    </source>
</evidence>
<dbReference type="AlphaFoldDB" id="A0A949K2Z4"/>
<evidence type="ECO:0000256" key="9">
    <source>
        <dbReference type="ARBA" id="ARBA00023136"/>
    </source>
</evidence>
<dbReference type="GO" id="GO:0005886">
    <property type="term" value="C:plasma membrane"/>
    <property type="evidence" value="ECO:0007669"/>
    <property type="project" value="UniProtKB-SubCell"/>
</dbReference>
<evidence type="ECO:0000256" key="2">
    <source>
        <dbReference type="ARBA" id="ARBA00022448"/>
    </source>
</evidence>
<dbReference type="Gene3D" id="3.40.50.300">
    <property type="entry name" value="P-loop containing nucleotide triphosphate hydrolases"/>
    <property type="match status" value="2"/>
</dbReference>
<evidence type="ECO:0000256" key="1">
    <source>
        <dbReference type="ARBA" id="ARBA00004202"/>
    </source>
</evidence>
<dbReference type="PROSITE" id="PS50893">
    <property type="entry name" value="ABC_TRANSPORTER_2"/>
    <property type="match status" value="2"/>
</dbReference>
<comment type="subcellular location">
    <subcellularLocation>
        <location evidence="1">Cell membrane</location>
        <topology evidence="1">Peripheral membrane protein</topology>
    </subcellularLocation>
</comment>
<dbReference type="FunFam" id="3.40.50.300:FF:000127">
    <property type="entry name" value="Ribose import ATP-binding protein RbsA"/>
    <property type="match status" value="1"/>
</dbReference>
<feature type="domain" description="ABC transporter" evidence="10">
    <location>
        <begin position="7"/>
        <end position="242"/>
    </location>
</feature>
<dbReference type="CDD" id="cd03216">
    <property type="entry name" value="ABC_Carb_Monos_I"/>
    <property type="match status" value="1"/>
</dbReference>
<dbReference type="Proteomes" id="UP000712157">
    <property type="component" value="Unassembled WGS sequence"/>
</dbReference>
<dbReference type="SUPFAM" id="SSF52540">
    <property type="entry name" value="P-loop containing nucleoside triphosphate hydrolases"/>
    <property type="match status" value="2"/>
</dbReference>
<keyword evidence="6" id="KW-0547">Nucleotide-binding</keyword>
<keyword evidence="7 11" id="KW-0067">ATP-binding</keyword>
<dbReference type="CDD" id="cd03215">
    <property type="entry name" value="ABC_Carb_Monos_II"/>
    <property type="match status" value="1"/>
</dbReference>
<dbReference type="Pfam" id="PF00005">
    <property type="entry name" value="ABC_tran"/>
    <property type="match status" value="2"/>
</dbReference>
<evidence type="ECO:0000256" key="6">
    <source>
        <dbReference type="ARBA" id="ARBA00022741"/>
    </source>
</evidence>
<protein>
    <submittedName>
        <fullName evidence="11">Sugar ABC transporter ATP-binding protein</fullName>
    </submittedName>
</protein>
<dbReference type="GO" id="GO:0016887">
    <property type="term" value="F:ATP hydrolysis activity"/>
    <property type="evidence" value="ECO:0007669"/>
    <property type="project" value="InterPro"/>
</dbReference>
<gene>
    <name evidence="11" type="ORF">KTH89_21365</name>
</gene>
<proteinExistence type="predicted"/>
<evidence type="ECO:0000256" key="7">
    <source>
        <dbReference type="ARBA" id="ARBA00022840"/>
    </source>
</evidence>
<reference evidence="11" key="1">
    <citation type="submission" date="2021-06" db="EMBL/GenBank/DDBJ databases">
        <title>Description of novel taxa of the family Lachnospiraceae.</title>
        <authorList>
            <person name="Chaplin A.V."/>
            <person name="Sokolova S.R."/>
            <person name="Pikina A.P."/>
            <person name="Korzhanova M."/>
            <person name="Belova V."/>
            <person name="Korostin D."/>
            <person name="Efimov B.A."/>
        </authorList>
    </citation>
    <scope>NUCLEOTIDE SEQUENCE</scope>
    <source>
        <strain evidence="11">ASD5720</strain>
    </source>
</reference>
<evidence type="ECO:0000256" key="5">
    <source>
        <dbReference type="ARBA" id="ARBA00022737"/>
    </source>
</evidence>
<keyword evidence="2" id="KW-0813">Transport</keyword>
<dbReference type="InterPro" id="IPR050107">
    <property type="entry name" value="ABC_carbohydrate_import_ATPase"/>
</dbReference>
<keyword evidence="12" id="KW-1185">Reference proteome</keyword>
<dbReference type="PANTHER" id="PTHR43790">
    <property type="entry name" value="CARBOHYDRATE TRANSPORT ATP-BINDING PROTEIN MG119-RELATED"/>
    <property type="match status" value="1"/>
</dbReference>
<evidence type="ECO:0000256" key="3">
    <source>
        <dbReference type="ARBA" id="ARBA00022475"/>
    </source>
</evidence>
<feature type="domain" description="ABC transporter" evidence="10">
    <location>
        <begin position="254"/>
        <end position="491"/>
    </location>
</feature>
<evidence type="ECO:0000313" key="12">
    <source>
        <dbReference type="Proteomes" id="UP000712157"/>
    </source>
</evidence>
<name>A0A949K2Z4_9FIRM</name>
<accession>A0A949K2Z4</accession>
<keyword evidence="4" id="KW-0762">Sugar transport</keyword>
<dbReference type="GO" id="GO:0005524">
    <property type="term" value="F:ATP binding"/>
    <property type="evidence" value="ECO:0007669"/>
    <property type="project" value="UniProtKB-KW"/>
</dbReference>
<organism evidence="11 12">
    <name type="scientific">Diplocloster agilis</name>
    <dbReference type="NCBI Taxonomy" id="2850323"/>
    <lineage>
        <taxon>Bacteria</taxon>
        <taxon>Bacillati</taxon>
        <taxon>Bacillota</taxon>
        <taxon>Clostridia</taxon>
        <taxon>Lachnospirales</taxon>
        <taxon>Lachnospiraceae</taxon>
        <taxon>Diplocloster</taxon>
    </lineage>
</organism>
<dbReference type="RefSeq" id="WP_238723018.1">
    <property type="nucleotide sequence ID" value="NZ_JAHQCW010000049.1"/>
</dbReference>
<evidence type="ECO:0000256" key="8">
    <source>
        <dbReference type="ARBA" id="ARBA00022967"/>
    </source>
</evidence>
<comment type="caution">
    <text evidence="11">The sequence shown here is derived from an EMBL/GenBank/DDBJ whole genome shotgun (WGS) entry which is preliminary data.</text>
</comment>
<keyword evidence="9" id="KW-0472">Membrane</keyword>
<evidence type="ECO:0000256" key="4">
    <source>
        <dbReference type="ARBA" id="ARBA00022597"/>
    </source>
</evidence>
<dbReference type="SMART" id="SM00382">
    <property type="entry name" value="AAA"/>
    <property type="match status" value="2"/>
</dbReference>
<evidence type="ECO:0000313" key="11">
    <source>
        <dbReference type="EMBL" id="MBU9739091.1"/>
    </source>
</evidence>
<keyword evidence="5" id="KW-0677">Repeat</keyword>
<dbReference type="PROSITE" id="PS00211">
    <property type="entry name" value="ABC_TRANSPORTER_1"/>
    <property type="match status" value="1"/>
</dbReference>
<sequence>MSEDTILSLRGITKEFPGVKALDDVTFTISRGRIHALVGENGAGKSTLIKILAGIYLNYKGDILLDGKKLTLRSPADAQAHGISVVHQELKLCEPLSITENIFLGNLLYRGGLADWKKMHHKAAEMLAQLGMSMRETQLVESLSVAQKQVVEICKAINHNCRLLIMDEPSATLTDKELTVMFSMMRRLVRSGVTIIYISHRMEEIFNLADDITVLRDGRFVKTLPVQECSREELIRLMVGRTLVNEYPKCEMELGPPVLEVTGLTQKGVFDNISFTLHKGEILGFSGLVGAGRTEVMLALLGLSDLTKGEVRKDGRMVHYKKFAQAIRAGIGLIPEDRKKQGLVQIASISGNICMSSLKKIIRRGILSKRLERRYAEEYIKALSIAAPGPDTEVQYLSGGNQQKVVIAKWLMADSDIIIMDEPTRGIDVGAKSEIYRLMGKLVRQGKSIIMISSEMPELLGMCDNIVVMYEGRKVGELTRGQASQEAIMALCV</sequence>
<dbReference type="PANTHER" id="PTHR43790:SF3">
    <property type="entry name" value="D-ALLOSE IMPORT ATP-BINDING PROTEIN ALSA-RELATED"/>
    <property type="match status" value="1"/>
</dbReference>
<keyword evidence="8" id="KW-1278">Translocase</keyword>
<dbReference type="InterPro" id="IPR003593">
    <property type="entry name" value="AAA+_ATPase"/>
</dbReference>
<dbReference type="InterPro" id="IPR017871">
    <property type="entry name" value="ABC_transporter-like_CS"/>
</dbReference>
<dbReference type="InterPro" id="IPR027417">
    <property type="entry name" value="P-loop_NTPase"/>
</dbReference>
<keyword evidence="3" id="KW-1003">Cell membrane</keyword>